<dbReference type="Gene3D" id="3.60.10.10">
    <property type="entry name" value="Endonuclease/exonuclease/phosphatase"/>
    <property type="match status" value="1"/>
</dbReference>
<reference evidence="2" key="1">
    <citation type="submission" date="2021-10" db="EMBL/GenBank/DDBJ databases">
        <title>Melipona bicolor Genome sequencing and assembly.</title>
        <authorList>
            <person name="Araujo N.S."/>
            <person name="Arias M.C."/>
        </authorList>
    </citation>
    <scope>NUCLEOTIDE SEQUENCE</scope>
    <source>
        <strain evidence="2">USP_2M_L1-L4_2017</strain>
        <tissue evidence="2">Whole body</tissue>
    </source>
</reference>
<evidence type="ECO:0000313" key="2">
    <source>
        <dbReference type="EMBL" id="KAK1125350.1"/>
    </source>
</evidence>
<organism evidence="2 3">
    <name type="scientific">Melipona bicolor</name>
    <dbReference type="NCBI Taxonomy" id="60889"/>
    <lineage>
        <taxon>Eukaryota</taxon>
        <taxon>Metazoa</taxon>
        <taxon>Ecdysozoa</taxon>
        <taxon>Arthropoda</taxon>
        <taxon>Hexapoda</taxon>
        <taxon>Insecta</taxon>
        <taxon>Pterygota</taxon>
        <taxon>Neoptera</taxon>
        <taxon>Endopterygota</taxon>
        <taxon>Hymenoptera</taxon>
        <taxon>Apocrita</taxon>
        <taxon>Aculeata</taxon>
        <taxon>Apoidea</taxon>
        <taxon>Anthophila</taxon>
        <taxon>Apidae</taxon>
        <taxon>Melipona</taxon>
    </lineage>
</organism>
<feature type="domain" description="Endonuclease/exonuclease/phosphatase" evidence="1">
    <location>
        <begin position="97"/>
        <end position="225"/>
    </location>
</feature>
<dbReference type="InterPro" id="IPR005135">
    <property type="entry name" value="Endo/exonuclease/phosphatase"/>
</dbReference>
<keyword evidence="3" id="KW-1185">Reference proteome</keyword>
<accession>A0AA40FUI3</accession>
<proteinExistence type="predicted"/>
<evidence type="ECO:0000259" key="1">
    <source>
        <dbReference type="Pfam" id="PF03372"/>
    </source>
</evidence>
<name>A0AA40FUI3_9HYME</name>
<protein>
    <submittedName>
        <fullName evidence="2">CCR4-NOT transcription complex subunit 6</fullName>
    </submittedName>
</protein>
<dbReference type="GO" id="GO:0000175">
    <property type="term" value="F:3'-5'-RNA exonuclease activity"/>
    <property type="evidence" value="ECO:0007669"/>
    <property type="project" value="TreeGrafter"/>
</dbReference>
<gene>
    <name evidence="2" type="primary">CNOT6</name>
    <name evidence="2" type="ORF">K0M31_005720</name>
</gene>
<dbReference type="AlphaFoldDB" id="A0AA40FUI3"/>
<dbReference type="PANTHER" id="PTHR12121">
    <property type="entry name" value="CARBON CATABOLITE REPRESSOR PROTEIN 4"/>
    <property type="match status" value="1"/>
</dbReference>
<comment type="caution">
    <text evidence="2">The sequence shown here is derived from an EMBL/GenBank/DDBJ whole genome shotgun (WGS) entry which is preliminary data.</text>
</comment>
<dbReference type="Pfam" id="PF03372">
    <property type="entry name" value="Exo_endo_phos"/>
    <property type="match status" value="1"/>
</dbReference>
<dbReference type="EMBL" id="JAHYIQ010000016">
    <property type="protein sequence ID" value="KAK1125350.1"/>
    <property type="molecule type" value="Genomic_DNA"/>
</dbReference>
<dbReference type="Proteomes" id="UP001177670">
    <property type="component" value="Unassembled WGS sequence"/>
</dbReference>
<evidence type="ECO:0000313" key="3">
    <source>
        <dbReference type="Proteomes" id="UP001177670"/>
    </source>
</evidence>
<dbReference type="InterPro" id="IPR036691">
    <property type="entry name" value="Endo/exonu/phosph_ase_sf"/>
</dbReference>
<dbReference type="PANTHER" id="PTHR12121:SF100">
    <property type="entry name" value="POLY(A)-SPECIFIC RIBONUCLEASE"/>
    <property type="match status" value="1"/>
</dbReference>
<sequence>MTWGKFSKRIATNGNTDKLPVETREDPRWERNSVETYLKLEDYYRTLLMSANWLIADIRKKRRQSYTITANHPPQRPWIPLTRPNRTRPTCIFTVMCYNVLCDKYATRQMYGYCPSWALDWEYRKKGILDEIRHYAADIISLQEVETDQFYNFFLPELKHDGYDGIFSPKSRAKTMAENDRKYVDGCAIFYRTAKFTLIKEHLVEFNQLAMANAEGSDNMLNRVMPKDNIGLAALLRTKEAAWDNDLNNTLTAFVGEYKATILENYFT</sequence>
<dbReference type="SUPFAM" id="SSF56219">
    <property type="entry name" value="DNase I-like"/>
    <property type="match status" value="1"/>
</dbReference>
<dbReference type="InterPro" id="IPR050410">
    <property type="entry name" value="CCR4/nocturin_mRNA_transcr"/>
</dbReference>